<dbReference type="GO" id="GO:0003713">
    <property type="term" value="F:transcription coactivator activity"/>
    <property type="evidence" value="ECO:0007669"/>
    <property type="project" value="InterPro"/>
</dbReference>
<keyword evidence="5" id="KW-0804">Transcription</keyword>
<dbReference type="PANTHER" id="PTHR13215">
    <property type="entry name" value="RNA POLYMERASE II TRANSCRIPTIONAL COACTIVATOR"/>
    <property type="match status" value="1"/>
</dbReference>
<keyword evidence="9" id="KW-1185">Reference proteome</keyword>
<keyword evidence="3" id="KW-0805">Transcription regulation</keyword>
<dbReference type="GO" id="GO:0005634">
    <property type="term" value="C:nucleus"/>
    <property type="evidence" value="ECO:0007669"/>
    <property type="project" value="UniProtKB-SubCell"/>
</dbReference>
<accession>A0AA41RXD5</accession>
<comment type="subcellular location">
    <subcellularLocation>
        <location evidence="1">Nucleus</location>
    </subcellularLocation>
</comment>
<evidence type="ECO:0000256" key="5">
    <source>
        <dbReference type="ARBA" id="ARBA00023163"/>
    </source>
</evidence>
<dbReference type="SUPFAM" id="SSF54447">
    <property type="entry name" value="ssDNA-binding transcriptional regulator domain"/>
    <property type="match status" value="1"/>
</dbReference>
<comment type="similarity">
    <text evidence="2">Belongs to the transcriptional coactivator PC4 family.</text>
</comment>
<evidence type="ECO:0000256" key="6">
    <source>
        <dbReference type="ARBA" id="ARBA00023242"/>
    </source>
</evidence>
<dbReference type="InterPro" id="IPR009044">
    <property type="entry name" value="ssDNA-bd_transcriptional_reg"/>
</dbReference>
<dbReference type="EMBL" id="JAJJMA010055207">
    <property type="protein sequence ID" value="MCL7026322.1"/>
    <property type="molecule type" value="Genomic_DNA"/>
</dbReference>
<keyword evidence="4" id="KW-0238">DNA-binding</keyword>
<proteinExistence type="inferred from homology"/>
<organism evidence="8 9">
    <name type="scientific">Papaver nudicaule</name>
    <name type="common">Iceland poppy</name>
    <dbReference type="NCBI Taxonomy" id="74823"/>
    <lineage>
        <taxon>Eukaryota</taxon>
        <taxon>Viridiplantae</taxon>
        <taxon>Streptophyta</taxon>
        <taxon>Embryophyta</taxon>
        <taxon>Tracheophyta</taxon>
        <taxon>Spermatophyta</taxon>
        <taxon>Magnoliopsida</taxon>
        <taxon>Ranunculales</taxon>
        <taxon>Papaveraceae</taxon>
        <taxon>Papaveroideae</taxon>
        <taxon>Papaver</taxon>
    </lineage>
</organism>
<evidence type="ECO:0000256" key="4">
    <source>
        <dbReference type="ARBA" id="ARBA00023125"/>
    </source>
</evidence>
<dbReference type="InterPro" id="IPR003173">
    <property type="entry name" value="PC4_C"/>
</dbReference>
<dbReference type="InterPro" id="IPR045125">
    <property type="entry name" value="Sub1/Tcp4-like"/>
</dbReference>
<evidence type="ECO:0000259" key="7">
    <source>
        <dbReference type="Pfam" id="PF02229"/>
    </source>
</evidence>
<keyword evidence="6" id="KW-0539">Nucleus</keyword>
<evidence type="ECO:0000256" key="2">
    <source>
        <dbReference type="ARBA" id="ARBA00009001"/>
    </source>
</evidence>
<dbReference type="AlphaFoldDB" id="A0AA41RXD5"/>
<name>A0AA41RXD5_PAPNU</name>
<sequence>MSNNRKVVVQQFKGKKLVSIREYYEKDGKQFPGTKGISLTKEQWTLFAASVPSIDEAIKKMKTRLTK</sequence>
<dbReference type="GO" id="GO:0060261">
    <property type="term" value="P:positive regulation of transcription initiation by RNA polymerase II"/>
    <property type="evidence" value="ECO:0007669"/>
    <property type="project" value="InterPro"/>
</dbReference>
<comment type="caution">
    <text evidence="8">The sequence shown here is derived from an EMBL/GenBank/DDBJ whole genome shotgun (WGS) entry which is preliminary data.</text>
</comment>
<gene>
    <name evidence="8" type="ORF">MKW94_017652</name>
</gene>
<feature type="domain" description="Transcriptional coactivator p15 (PC4) C-terminal" evidence="7">
    <location>
        <begin position="2"/>
        <end position="47"/>
    </location>
</feature>
<reference evidence="8" key="1">
    <citation type="submission" date="2022-03" db="EMBL/GenBank/DDBJ databases">
        <title>A functionally conserved STORR gene fusion in Papaver species that diverged 16.8 million years ago.</title>
        <authorList>
            <person name="Catania T."/>
        </authorList>
    </citation>
    <scope>NUCLEOTIDE SEQUENCE</scope>
    <source>
        <strain evidence="8">S-191538</strain>
    </source>
</reference>
<evidence type="ECO:0000256" key="3">
    <source>
        <dbReference type="ARBA" id="ARBA00023015"/>
    </source>
</evidence>
<evidence type="ECO:0000313" key="9">
    <source>
        <dbReference type="Proteomes" id="UP001177140"/>
    </source>
</evidence>
<protein>
    <recommendedName>
        <fullName evidence="7">Transcriptional coactivator p15 (PC4) C-terminal domain-containing protein</fullName>
    </recommendedName>
</protein>
<dbReference type="Pfam" id="PF02229">
    <property type="entry name" value="PC4"/>
    <property type="match status" value="1"/>
</dbReference>
<evidence type="ECO:0000256" key="1">
    <source>
        <dbReference type="ARBA" id="ARBA00004123"/>
    </source>
</evidence>
<dbReference type="Gene3D" id="2.30.31.10">
    <property type="entry name" value="Transcriptional Coactivator Pc4, Chain A"/>
    <property type="match status" value="1"/>
</dbReference>
<dbReference type="Proteomes" id="UP001177140">
    <property type="component" value="Unassembled WGS sequence"/>
</dbReference>
<dbReference type="GO" id="GO:0003677">
    <property type="term" value="F:DNA binding"/>
    <property type="evidence" value="ECO:0007669"/>
    <property type="project" value="UniProtKB-KW"/>
</dbReference>
<evidence type="ECO:0000313" key="8">
    <source>
        <dbReference type="EMBL" id="MCL7026322.1"/>
    </source>
</evidence>